<dbReference type="PANTHER" id="PTHR30441">
    <property type="entry name" value="DUF748 DOMAIN-CONTAINING PROTEIN"/>
    <property type="match status" value="1"/>
</dbReference>
<reference evidence="1 2" key="1">
    <citation type="submission" date="2023-07" db="EMBL/GenBank/DDBJ databases">
        <title>Sorghum-associated microbial communities from plants grown in Nebraska, USA.</title>
        <authorList>
            <person name="Schachtman D."/>
        </authorList>
    </citation>
    <scope>NUCLEOTIDE SEQUENCE [LARGE SCALE GENOMIC DNA]</scope>
    <source>
        <strain evidence="1 2">3773</strain>
    </source>
</reference>
<dbReference type="Proteomes" id="UP001255185">
    <property type="component" value="Unassembled WGS sequence"/>
</dbReference>
<dbReference type="RefSeq" id="WP_310027307.1">
    <property type="nucleotide sequence ID" value="NZ_JAVDVI010000012.1"/>
</dbReference>
<evidence type="ECO:0000313" key="1">
    <source>
        <dbReference type="EMBL" id="MDR6968698.1"/>
    </source>
</evidence>
<proteinExistence type="predicted"/>
<protein>
    <recommendedName>
        <fullName evidence="3">AsmA-like C-terminal domain-containing protein</fullName>
    </recommendedName>
</protein>
<name>A0ABU1TS37_9FLAO</name>
<gene>
    <name evidence="1" type="ORF">J2X31_002724</name>
</gene>
<dbReference type="PANTHER" id="PTHR30441:SF8">
    <property type="entry name" value="DUF748 DOMAIN-CONTAINING PROTEIN"/>
    <property type="match status" value="1"/>
</dbReference>
<sequence>MTKVKKIKTWKKVVGLSILIPLLLFGVLCTVLVFKKDAVVAELLETLNKDFKGEIAIKSTKISPFENFPYISIDLKGLEVFETKNNSEKPIVSLHDVYAGFDIWTILEGKYEVKTLKLKGGFVNIVQEQDGTFNIMKAFESQKPIDDLEEEFHLDLQKIHINQVKISKINKADSLSVDAKLEKAIVRFEKNETHINMGLDSDFYLNILKNNDSTFVKNKHFDIFTAFSFHKKTHKIEFEPSEIQFENGLFGMEGSIDFDDDFNMDLTFSGKKPNFDLLIAFAPEPLSETLKSYDNRGDIFFEAAVKGKSSNGHRPAVSAKFGCKAGFFDNKETHKKLDQMSFTASYSNGESRNLSSSIFKLTDFFAKPEAGIFKGDLVVKNFISPEIDMKIDSDFDLDFLTKFFNLKDFSNLTGKVALKMNFHDIIDLAHPERSLEKLNQAYYSELLVTNLNFKSESYHLPIRNFNLKATMDGNDIFMEYCKLKVGNSDLSLSGFISNIPAILHKTNQEVKARVQIDSKELDLKQLTSFDTTKLKPIDENIKNLRLGLRFKGDANTFIQSKNIPLGNFFIEDLYGKLTHYPHTFHDFDAKLFVRDNKIKIKNFDGMIDDSDFHITGLVENYNLWLDDELNGDTKFEFDLTSTFLRLKDMFSYKGENYVPEDYRQEEIRDLKIHGSLALHFDKVLKSSDLHLQQLKGNLKVHPVKLEYGKGNLHFENDLLTFNQLECKIGSSDFALDGNYYIGSDPESIKKQASLKFKSNNLNFDELFSYKPVKQTDTKQIDHDDVFNLFEIPFRNMKIDTDIKKLNFHRYKVAHLKGIIRVQENHMVFLDHLQLNAASGKIDLTGYFNGSDPKHIYFNPDLKIQKVNLDEVLFKFDNFGQDKLVSENLHGIFTGRIKGKILMHTDLTPIINQSDLTIDVSIENGRLENFGPMDALSDFFKDKNLSKVMFDKLENRLEVKNGKMILPNMLINSSLGFIELSGNHDVDMNMEYYIRVPLKLVTKVATQKLFGKKKEEIDPDQEDEIIYKDPNKRVSYINLKISGTPSNYKISLQKNKDIKAGKGFEKDETFLFDPLEDGDSLQVENIDTVNVAR</sequence>
<comment type="caution">
    <text evidence="1">The sequence shown here is derived from an EMBL/GenBank/DDBJ whole genome shotgun (WGS) entry which is preliminary data.</text>
</comment>
<keyword evidence="2" id="KW-1185">Reference proteome</keyword>
<evidence type="ECO:0000313" key="2">
    <source>
        <dbReference type="Proteomes" id="UP001255185"/>
    </source>
</evidence>
<evidence type="ECO:0008006" key="3">
    <source>
        <dbReference type="Google" id="ProtNLM"/>
    </source>
</evidence>
<organism evidence="1 2">
    <name type="scientific">Flavobacterium arsenatis</name>
    <dbReference type="NCBI Taxonomy" id="1484332"/>
    <lineage>
        <taxon>Bacteria</taxon>
        <taxon>Pseudomonadati</taxon>
        <taxon>Bacteroidota</taxon>
        <taxon>Flavobacteriia</taxon>
        <taxon>Flavobacteriales</taxon>
        <taxon>Flavobacteriaceae</taxon>
        <taxon>Flavobacterium</taxon>
    </lineage>
</organism>
<dbReference type="InterPro" id="IPR052894">
    <property type="entry name" value="AsmA-related"/>
</dbReference>
<accession>A0ABU1TS37</accession>
<dbReference type="EMBL" id="JAVDVI010000012">
    <property type="protein sequence ID" value="MDR6968698.1"/>
    <property type="molecule type" value="Genomic_DNA"/>
</dbReference>